<evidence type="ECO:0000313" key="3">
    <source>
        <dbReference type="Proteomes" id="UP001218638"/>
    </source>
</evidence>
<dbReference type="InterPro" id="IPR019613">
    <property type="entry name" value="DUF4198"/>
</dbReference>
<dbReference type="EMBL" id="CP119075">
    <property type="protein sequence ID" value="WED65501.1"/>
    <property type="molecule type" value="Genomic_DNA"/>
</dbReference>
<name>A0AAE9ZXR4_9BACT</name>
<reference evidence="2" key="1">
    <citation type="submission" date="2023-03" db="EMBL/GenBank/DDBJ databases">
        <title>Lomoglobus Profundus gen. nov., sp. nov., a novel member of the phylum Verrucomicrobia, isolated from deep-marine sediment of South China Sea.</title>
        <authorList>
            <person name="Ahmad T."/>
            <person name="Ishaq S.E."/>
            <person name="Wang F."/>
        </authorList>
    </citation>
    <scope>NUCLEOTIDE SEQUENCE</scope>
    <source>
        <strain evidence="2">LMO-M01</strain>
    </source>
</reference>
<feature type="signal peptide" evidence="1">
    <location>
        <begin position="1"/>
        <end position="22"/>
    </location>
</feature>
<feature type="chain" id="PRO_5041996188" evidence="1">
    <location>
        <begin position="23"/>
        <end position="268"/>
    </location>
</feature>
<gene>
    <name evidence="2" type="ORF">PXH66_01390</name>
</gene>
<dbReference type="RefSeq" id="WP_330928707.1">
    <property type="nucleotide sequence ID" value="NZ_CP119075.1"/>
</dbReference>
<evidence type="ECO:0000313" key="2">
    <source>
        <dbReference type="EMBL" id="WED65501.1"/>
    </source>
</evidence>
<accession>A0AAE9ZXR4</accession>
<keyword evidence="1" id="KW-0732">Signal</keyword>
<dbReference type="Pfam" id="PF10670">
    <property type="entry name" value="DUF4198"/>
    <property type="match status" value="1"/>
</dbReference>
<dbReference type="Proteomes" id="UP001218638">
    <property type="component" value="Chromosome"/>
</dbReference>
<proteinExistence type="predicted"/>
<dbReference type="KEGG" id="slom:PXH66_01390"/>
<organism evidence="2 3">
    <name type="scientific">Synoicihabitans lomoniglobus</name>
    <dbReference type="NCBI Taxonomy" id="2909285"/>
    <lineage>
        <taxon>Bacteria</taxon>
        <taxon>Pseudomonadati</taxon>
        <taxon>Verrucomicrobiota</taxon>
        <taxon>Opitutia</taxon>
        <taxon>Opitutales</taxon>
        <taxon>Opitutaceae</taxon>
        <taxon>Synoicihabitans</taxon>
    </lineage>
</organism>
<keyword evidence="3" id="KW-1185">Reference proteome</keyword>
<sequence>MKIRSTLAIVTGLIALSPSLHAHRQWLLASGTVLSGEGQRISVEGAVSNDLFFPNHVAIPLAATTATAPDGSLLELLSPAEGKIRCSFELQLDQSGTYRITTLNNMMFVRWQEDGEPRALRGSPDEIAAKDLTGLNEVALAHYITRVETIVTCGAPTPLAPSNTGIEFEFLTHPNDLYFGETATFRVLLDGEPHAGAEITIVQGNDRFRDSVDELVVTSDAEGLIHIEWPAPGRFWLNTNTSQSPGEFQGHPLRRGTAYSLTLEVLPQ</sequence>
<evidence type="ECO:0000256" key="1">
    <source>
        <dbReference type="SAM" id="SignalP"/>
    </source>
</evidence>
<protein>
    <submittedName>
        <fullName evidence="2">DUF4198 domain-containing protein</fullName>
    </submittedName>
</protein>
<dbReference type="AlphaFoldDB" id="A0AAE9ZXR4"/>